<accession>A0A0N1HXV0</accession>
<dbReference type="InterPro" id="IPR018824">
    <property type="entry name" value="Conidiation-specific_6"/>
</dbReference>
<dbReference type="RefSeq" id="XP_018002908.1">
    <property type="nucleotide sequence ID" value="XM_018142118.1"/>
</dbReference>
<reference evidence="1 2" key="1">
    <citation type="submission" date="2015-06" db="EMBL/GenBank/DDBJ databases">
        <title>Draft genome of the ant-associated black yeast Phialophora attae CBS 131958.</title>
        <authorList>
            <person name="Moreno L.F."/>
            <person name="Stielow B.J."/>
            <person name="de Hoog S."/>
            <person name="Vicente V.A."/>
            <person name="Weiss V.A."/>
            <person name="de Vries M."/>
            <person name="Cruz L.M."/>
            <person name="Souza E.M."/>
        </authorList>
    </citation>
    <scope>NUCLEOTIDE SEQUENCE [LARGE SCALE GENOMIC DNA]</scope>
    <source>
        <strain evidence="1 2">CBS 131958</strain>
    </source>
</reference>
<dbReference type="AlphaFoldDB" id="A0A0N1HXV0"/>
<dbReference type="Proteomes" id="UP000038010">
    <property type="component" value="Unassembled WGS sequence"/>
</dbReference>
<dbReference type="Pfam" id="PF10346">
    <property type="entry name" value="Con-6"/>
    <property type="match status" value="1"/>
</dbReference>
<evidence type="ECO:0008006" key="3">
    <source>
        <dbReference type="Google" id="ProtNLM"/>
    </source>
</evidence>
<evidence type="ECO:0000313" key="2">
    <source>
        <dbReference type="Proteomes" id="UP000038010"/>
    </source>
</evidence>
<dbReference type="GeneID" id="28733998"/>
<protein>
    <recommendedName>
        <fullName evidence="3">Conidiation-specific protein 6</fullName>
    </recommendedName>
</protein>
<keyword evidence="2" id="KW-1185">Reference proteome</keyword>
<organism evidence="1 2">
    <name type="scientific">Cyphellophora attinorum</name>
    <dbReference type="NCBI Taxonomy" id="1664694"/>
    <lineage>
        <taxon>Eukaryota</taxon>
        <taxon>Fungi</taxon>
        <taxon>Dikarya</taxon>
        <taxon>Ascomycota</taxon>
        <taxon>Pezizomycotina</taxon>
        <taxon>Eurotiomycetes</taxon>
        <taxon>Chaetothyriomycetidae</taxon>
        <taxon>Chaetothyriales</taxon>
        <taxon>Cyphellophoraceae</taxon>
        <taxon>Cyphellophora</taxon>
    </lineage>
</organism>
<comment type="caution">
    <text evidence="1">The sequence shown here is derived from an EMBL/GenBank/DDBJ whole genome shotgun (WGS) entry which is preliminary data.</text>
</comment>
<name>A0A0N1HXV0_9EURO</name>
<sequence length="78" mass="8286">MAASLRSKLDLSPEAQEERVLGDKAVGGIDNDADHLANVRGGLKAAISNPNTSNKAKREAEEKLAMLDERKKEGSPTA</sequence>
<evidence type="ECO:0000313" key="1">
    <source>
        <dbReference type="EMBL" id="KPI42945.1"/>
    </source>
</evidence>
<dbReference type="VEuPathDB" id="FungiDB:AB675_2169"/>
<proteinExistence type="predicted"/>
<dbReference type="OrthoDB" id="5419162at2759"/>
<gene>
    <name evidence="1" type="ORF">AB675_2169</name>
</gene>
<dbReference type="EMBL" id="LFJN01000006">
    <property type="protein sequence ID" value="KPI42945.1"/>
    <property type="molecule type" value="Genomic_DNA"/>
</dbReference>